<reference evidence="4" key="2">
    <citation type="journal article" date="2021" name="PeerJ">
        <title>Extensive microbial diversity within the chicken gut microbiome revealed by metagenomics and culture.</title>
        <authorList>
            <person name="Gilroy R."/>
            <person name="Ravi A."/>
            <person name="Getino M."/>
            <person name="Pursley I."/>
            <person name="Horton D.L."/>
            <person name="Alikhan N.F."/>
            <person name="Baker D."/>
            <person name="Gharbi K."/>
            <person name="Hall N."/>
            <person name="Watson M."/>
            <person name="Adriaenssens E.M."/>
            <person name="Foster-Nyarko E."/>
            <person name="Jarju S."/>
            <person name="Secka A."/>
            <person name="Antonio M."/>
            <person name="Oren A."/>
            <person name="Chaudhuri R.R."/>
            <person name="La Ragione R."/>
            <person name="Hildebrand F."/>
            <person name="Pallen M.J."/>
        </authorList>
    </citation>
    <scope>NUCLEOTIDE SEQUENCE</scope>
    <source>
        <strain evidence="4">CHK197-8231</strain>
    </source>
</reference>
<dbReference type="SUPFAM" id="SSF51735">
    <property type="entry name" value="NAD(P)-binding Rossmann-fold domains"/>
    <property type="match status" value="1"/>
</dbReference>
<dbReference type="Proteomes" id="UP000824087">
    <property type="component" value="Unassembled WGS sequence"/>
</dbReference>
<dbReference type="PRINTS" id="PR00080">
    <property type="entry name" value="SDRFAMILY"/>
</dbReference>
<dbReference type="InterPro" id="IPR036291">
    <property type="entry name" value="NAD(P)-bd_dom_sf"/>
</dbReference>
<evidence type="ECO:0000256" key="3">
    <source>
        <dbReference type="RuleBase" id="RU000363"/>
    </source>
</evidence>
<evidence type="ECO:0000256" key="1">
    <source>
        <dbReference type="ARBA" id="ARBA00006484"/>
    </source>
</evidence>
<comment type="similarity">
    <text evidence="1 3">Belongs to the short-chain dehydrogenases/reductases (SDR) family.</text>
</comment>
<accession>A0A9D1HVJ8</accession>
<dbReference type="Pfam" id="PF00106">
    <property type="entry name" value="adh_short"/>
    <property type="match status" value="1"/>
</dbReference>
<dbReference type="PIRSF" id="PIRSF000126">
    <property type="entry name" value="11-beta-HSD1"/>
    <property type="match status" value="1"/>
</dbReference>
<dbReference type="PRINTS" id="PR00081">
    <property type="entry name" value="GDHRDH"/>
</dbReference>
<dbReference type="GO" id="GO:0016491">
    <property type="term" value="F:oxidoreductase activity"/>
    <property type="evidence" value="ECO:0007669"/>
    <property type="project" value="UniProtKB-KW"/>
</dbReference>
<name>A0A9D1HVJ8_9BACT</name>
<reference evidence="4" key="1">
    <citation type="submission" date="2020-10" db="EMBL/GenBank/DDBJ databases">
        <authorList>
            <person name="Gilroy R."/>
        </authorList>
    </citation>
    <scope>NUCLEOTIDE SEQUENCE</scope>
    <source>
        <strain evidence="4">CHK197-8231</strain>
    </source>
</reference>
<dbReference type="PANTHER" id="PTHR42901">
    <property type="entry name" value="ALCOHOL DEHYDROGENASE"/>
    <property type="match status" value="1"/>
</dbReference>
<evidence type="ECO:0000256" key="2">
    <source>
        <dbReference type="ARBA" id="ARBA00023002"/>
    </source>
</evidence>
<keyword evidence="2" id="KW-0560">Oxidoreductase</keyword>
<evidence type="ECO:0000313" key="4">
    <source>
        <dbReference type="EMBL" id="HIU23087.1"/>
    </source>
</evidence>
<gene>
    <name evidence="4" type="ORF">IAD49_05840</name>
</gene>
<sequence>MLALITGASSGIGRDMARILSERGYDLILVARRKTRLSQLKKELKTNVEIINLDISSVYNCTELYDQVKDKDIDIVINNAGFGLYGEFTSLKLEKELDMIDTNIKAVHCLTKLFLEDFKKKDKGYILNVASSAAFMPGPMMATYYATKAYVLHFTEAIYEELRQSGSHVYIGALCPGPVSTNFNKVAGVEFSLNALTSYDVAHYALEQMFCRKLVIVPGIQMKLVHVFYRFVPTKLLLKITYHIQKKKGS</sequence>
<evidence type="ECO:0000313" key="5">
    <source>
        <dbReference type="Proteomes" id="UP000824087"/>
    </source>
</evidence>
<dbReference type="EMBL" id="DVML01000034">
    <property type="protein sequence ID" value="HIU23087.1"/>
    <property type="molecule type" value="Genomic_DNA"/>
</dbReference>
<dbReference type="PANTHER" id="PTHR42901:SF1">
    <property type="entry name" value="ALCOHOL DEHYDROGENASE"/>
    <property type="match status" value="1"/>
</dbReference>
<dbReference type="Gene3D" id="3.40.50.720">
    <property type="entry name" value="NAD(P)-binding Rossmann-like Domain"/>
    <property type="match status" value="1"/>
</dbReference>
<comment type="caution">
    <text evidence="4">The sequence shown here is derived from an EMBL/GenBank/DDBJ whole genome shotgun (WGS) entry which is preliminary data.</text>
</comment>
<protein>
    <submittedName>
        <fullName evidence="4">SDR family oxidoreductase</fullName>
    </submittedName>
</protein>
<proteinExistence type="inferred from homology"/>
<organism evidence="4 5">
    <name type="scientific">Candidatus Fimihabitans intestinipullorum</name>
    <dbReference type="NCBI Taxonomy" id="2840820"/>
    <lineage>
        <taxon>Bacteria</taxon>
        <taxon>Bacillati</taxon>
        <taxon>Mycoplasmatota</taxon>
        <taxon>Mycoplasmatota incertae sedis</taxon>
        <taxon>Candidatus Fimihabitans</taxon>
    </lineage>
</organism>
<dbReference type="AlphaFoldDB" id="A0A9D1HVJ8"/>
<dbReference type="InterPro" id="IPR002347">
    <property type="entry name" value="SDR_fam"/>
</dbReference>
<dbReference type="CDD" id="cd05233">
    <property type="entry name" value="SDR_c"/>
    <property type="match status" value="1"/>
</dbReference>